<evidence type="ECO:0000313" key="2">
    <source>
        <dbReference type="Proteomes" id="UP000196329"/>
    </source>
</evidence>
<dbReference type="EMBL" id="NFHS01000003">
    <property type="protein sequence ID" value="OUN55735.1"/>
    <property type="molecule type" value="Genomic_DNA"/>
</dbReference>
<evidence type="ECO:0000313" key="1">
    <source>
        <dbReference type="EMBL" id="OUN55735.1"/>
    </source>
</evidence>
<dbReference type="RefSeq" id="WP_087332606.1">
    <property type="nucleotide sequence ID" value="NZ_NFHS01000003.1"/>
</dbReference>
<gene>
    <name evidence="1" type="ORF">B5G17_08600</name>
</gene>
<reference evidence="2" key="1">
    <citation type="submission" date="2017-04" db="EMBL/GenBank/DDBJ databases">
        <title>Function of individual gut microbiota members based on whole genome sequencing of pure cultures obtained from chicken caecum.</title>
        <authorList>
            <person name="Medvecky M."/>
            <person name="Cejkova D."/>
            <person name="Polansky O."/>
            <person name="Karasova D."/>
            <person name="Kubasova T."/>
            <person name="Cizek A."/>
            <person name="Rychlik I."/>
        </authorList>
    </citation>
    <scope>NUCLEOTIDE SEQUENCE [LARGE SCALE GENOMIC DNA]</scope>
    <source>
        <strain evidence="2">An67</strain>
    </source>
</reference>
<comment type="caution">
    <text evidence="1">The sequence shown here is derived from an EMBL/GenBank/DDBJ whole genome shotgun (WGS) entry which is preliminary data.</text>
</comment>
<protein>
    <submittedName>
        <fullName evidence="1">Uncharacterized protein</fullName>
    </submittedName>
</protein>
<dbReference type="AlphaFoldDB" id="A0A1Y3V580"/>
<sequence>MKKVIFAIFYAWIAVAIIAIISCNDDYDDVAPGNYVETEHIETYPGDMVSVVGTVSNGSPISSVSLTCEAWDINQVYDRTAYKDNVFNYEYQFVVPQDATFNQTLTVTAKCENGKSTVREIPISFLPDTSAPTVSPAFNAQVSVDFDTEKQNAVWNVSFTAADDRQLKLAHISIPALSYDETVELSGRSASVKTAIEFAAIGSYPCVVTIEDAAGNKSVNNIEVMVMFSEMENPIQDYPGMYVIDADENPDDYIDGYYRWMDRRGEYQYEGKFYAAKDNSKIFFTPERTIDGDLYGVSPYVSSKLMNNNGYVVPVTIAKAGYYGIWIDLQAHTFSVWALEVPAEAYTDVLRLSGTGFTFGDWGLPEENMTKVTNYRYEYVTSLAKGYAGDYQYYFYSPDWAHVFRADAEGKWWFESATGACVTYKTDYSGEVVVTFDTAYPWGTIKKSN</sequence>
<organism evidence="1 2">
    <name type="scientific">Bacteroides uniformis</name>
    <dbReference type="NCBI Taxonomy" id="820"/>
    <lineage>
        <taxon>Bacteria</taxon>
        <taxon>Pseudomonadati</taxon>
        <taxon>Bacteroidota</taxon>
        <taxon>Bacteroidia</taxon>
        <taxon>Bacteroidales</taxon>
        <taxon>Bacteroidaceae</taxon>
        <taxon>Bacteroides</taxon>
    </lineage>
</organism>
<dbReference type="Proteomes" id="UP000196329">
    <property type="component" value="Unassembled WGS sequence"/>
</dbReference>
<proteinExistence type="predicted"/>
<name>A0A1Y3V580_BACUN</name>
<dbReference type="PROSITE" id="PS51257">
    <property type="entry name" value="PROKAR_LIPOPROTEIN"/>
    <property type="match status" value="1"/>
</dbReference>
<accession>A0A1Y3V580</accession>